<accession>A0A9P6PPF8</accession>
<keyword evidence="2" id="KW-0812">Transmembrane</keyword>
<sequence>MAHRNHRVSTRFASSSAPRSSATTTATVSGHTASTSTSTSTSTVGTAKTLLSHHEEMTKVRFSHNWWKEWAVIMTVFAITGSSSVYFVKPILKNVFQLEGSMQEGPWSYRLTYVCTTMPTYSVTLLAVASVFGRRPYFQKVVLRMWSRFLPKKVLQRFQ</sequence>
<feature type="transmembrane region" description="Helical" evidence="2">
    <location>
        <begin position="70"/>
        <end position="91"/>
    </location>
</feature>
<evidence type="ECO:0000256" key="2">
    <source>
        <dbReference type="SAM" id="Phobius"/>
    </source>
</evidence>
<evidence type="ECO:0000313" key="5">
    <source>
        <dbReference type="Proteomes" id="UP000807716"/>
    </source>
</evidence>
<dbReference type="OrthoDB" id="270912at2759"/>
<feature type="compositionally biased region" description="Low complexity" evidence="1">
    <location>
        <begin position="10"/>
        <end position="42"/>
    </location>
</feature>
<proteinExistence type="predicted"/>
<dbReference type="Proteomes" id="UP000807716">
    <property type="component" value="Unassembled WGS sequence"/>
</dbReference>
<gene>
    <name evidence="4" type="ORF">DFQ27_009265</name>
</gene>
<evidence type="ECO:0000259" key="3">
    <source>
        <dbReference type="Pfam" id="PF20584"/>
    </source>
</evidence>
<keyword evidence="2" id="KW-1133">Transmembrane helix</keyword>
<reference evidence="4" key="1">
    <citation type="journal article" date="2020" name="Fungal Divers.">
        <title>Resolving the Mortierellaceae phylogeny through synthesis of multi-gene phylogenetics and phylogenomics.</title>
        <authorList>
            <person name="Vandepol N."/>
            <person name="Liber J."/>
            <person name="Desiro A."/>
            <person name="Na H."/>
            <person name="Kennedy M."/>
            <person name="Barry K."/>
            <person name="Grigoriev I.V."/>
            <person name="Miller A.N."/>
            <person name="O'Donnell K."/>
            <person name="Stajich J.E."/>
            <person name="Bonito G."/>
        </authorList>
    </citation>
    <scope>NUCLEOTIDE SEQUENCE</scope>
    <source>
        <strain evidence="4">BC1065</strain>
    </source>
</reference>
<dbReference type="Pfam" id="PF20584">
    <property type="entry name" value="DUF6787"/>
    <property type="match status" value="1"/>
</dbReference>
<dbReference type="AlphaFoldDB" id="A0A9P6PPF8"/>
<evidence type="ECO:0000313" key="4">
    <source>
        <dbReference type="EMBL" id="KAG0250670.1"/>
    </source>
</evidence>
<dbReference type="InterPro" id="IPR046714">
    <property type="entry name" value="DUF6787"/>
</dbReference>
<feature type="transmembrane region" description="Helical" evidence="2">
    <location>
        <begin position="111"/>
        <end position="132"/>
    </location>
</feature>
<evidence type="ECO:0000256" key="1">
    <source>
        <dbReference type="SAM" id="MobiDB-lite"/>
    </source>
</evidence>
<feature type="domain" description="DUF6787" evidence="3">
    <location>
        <begin position="72"/>
        <end position="149"/>
    </location>
</feature>
<dbReference type="EMBL" id="JAAAJB010000832">
    <property type="protein sequence ID" value="KAG0250670.1"/>
    <property type="molecule type" value="Genomic_DNA"/>
</dbReference>
<protein>
    <recommendedName>
        <fullName evidence="3">DUF6787 domain-containing protein</fullName>
    </recommendedName>
</protein>
<name>A0A9P6PPF8_9FUNG</name>
<feature type="region of interest" description="Disordered" evidence="1">
    <location>
        <begin position="1"/>
        <end position="42"/>
    </location>
</feature>
<keyword evidence="5" id="KW-1185">Reference proteome</keyword>
<keyword evidence="2" id="KW-0472">Membrane</keyword>
<comment type="caution">
    <text evidence="4">The sequence shown here is derived from an EMBL/GenBank/DDBJ whole genome shotgun (WGS) entry which is preliminary data.</text>
</comment>
<organism evidence="4 5">
    <name type="scientific">Actinomortierella ambigua</name>
    <dbReference type="NCBI Taxonomy" id="1343610"/>
    <lineage>
        <taxon>Eukaryota</taxon>
        <taxon>Fungi</taxon>
        <taxon>Fungi incertae sedis</taxon>
        <taxon>Mucoromycota</taxon>
        <taxon>Mortierellomycotina</taxon>
        <taxon>Mortierellomycetes</taxon>
        <taxon>Mortierellales</taxon>
        <taxon>Mortierellaceae</taxon>
        <taxon>Actinomortierella</taxon>
    </lineage>
</organism>